<dbReference type="SMART" id="SM00448">
    <property type="entry name" value="REC"/>
    <property type="match status" value="1"/>
</dbReference>
<keyword evidence="5" id="KW-1185">Reference proteome</keyword>
<accession>A0A1N7CLY9</accession>
<dbReference type="SUPFAM" id="SSF52172">
    <property type="entry name" value="CheY-like"/>
    <property type="match status" value="1"/>
</dbReference>
<dbReference type="InterPro" id="IPR050595">
    <property type="entry name" value="Bact_response_regulator"/>
</dbReference>
<sequence length="157" mass="17211">MRSSQPTRSGTGCWWSEGGRTMAPHTHAPLRILLIEDSPLLGSLLSAMLEELEGVAVVAVAGDEAEALAALEERRPDLAIVDLNLREGSGLGVLRALRAKPERYGRPATAVFTNHAHAHLRERCRTLGVDRFFDKALEMDALLDYVEFLRRAATGTH</sequence>
<protein>
    <submittedName>
        <fullName evidence="4">Response regulator receiver domain-containing protein</fullName>
    </submittedName>
</protein>
<organism evidence="4 5">
    <name type="scientific">Aromatoleum tolulyticum</name>
    <dbReference type="NCBI Taxonomy" id="34027"/>
    <lineage>
        <taxon>Bacteria</taxon>
        <taxon>Pseudomonadati</taxon>
        <taxon>Pseudomonadota</taxon>
        <taxon>Betaproteobacteria</taxon>
        <taxon>Rhodocyclales</taxon>
        <taxon>Rhodocyclaceae</taxon>
        <taxon>Aromatoleum</taxon>
    </lineage>
</organism>
<dbReference type="GO" id="GO:0000160">
    <property type="term" value="P:phosphorelay signal transduction system"/>
    <property type="evidence" value="ECO:0007669"/>
    <property type="project" value="InterPro"/>
</dbReference>
<feature type="domain" description="Response regulatory" evidence="3">
    <location>
        <begin position="31"/>
        <end position="150"/>
    </location>
</feature>
<dbReference type="STRING" id="34027.SAMN05421829_12549"/>
<evidence type="ECO:0000259" key="3">
    <source>
        <dbReference type="PROSITE" id="PS50110"/>
    </source>
</evidence>
<dbReference type="PANTHER" id="PTHR44591">
    <property type="entry name" value="STRESS RESPONSE REGULATOR PROTEIN 1"/>
    <property type="match status" value="1"/>
</dbReference>
<dbReference type="Gene3D" id="3.40.50.2300">
    <property type="match status" value="1"/>
</dbReference>
<evidence type="ECO:0000313" key="4">
    <source>
        <dbReference type="EMBL" id="SIR64599.1"/>
    </source>
</evidence>
<evidence type="ECO:0000313" key="5">
    <source>
        <dbReference type="Proteomes" id="UP000186819"/>
    </source>
</evidence>
<dbReference type="Proteomes" id="UP000186819">
    <property type="component" value="Unassembled WGS sequence"/>
</dbReference>
<evidence type="ECO:0000256" key="1">
    <source>
        <dbReference type="ARBA" id="ARBA00022553"/>
    </source>
</evidence>
<keyword evidence="1 2" id="KW-0597">Phosphoprotein</keyword>
<dbReference type="EMBL" id="FTMD01000025">
    <property type="protein sequence ID" value="SIR64599.1"/>
    <property type="molecule type" value="Genomic_DNA"/>
</dbReference>
<dbReference type="AlphaFoldDB" id="A0A1N7CLY9"/>
<evidence type="ECO:0000256" key="2">
    <source>
        <dbReference type="PROSITE-ProRule" id="PRU00169"/>
    </source>
</evidence>
<feature type="modified residue" description="4-aspartylphosphate" evidence="2">
    <location>
        <position position="82"/>
    </location>
</feature>
<dbReference type="InterPro" id="IPR001789">
    <property type="entry name" value="Sig_transdc_resp-reg_receiver"/>
</dbReference>
<dbReference type="PANTHER" id="PTHR44591:SF3">
    <property type="entry name" value="RESPONSE REGULATORY DOMAIN-CONTAINING PROTEIN"/>
    <property type="match status" value="1"/>
</dbReference>
<dbReference type="PROSITE" id="PS50110">
    <property type="entry name" value="RESPONSE_REGULATORY"/>
    <property type="match status" value="1"/>
</dbReference>
<name>A0A1N7CLY9_9RHOO</name>
<gene>
    <name evidence="4" type="ORF">SAMN05421829_12549</name>
</gene>
<dbReference type="Pfam" id="PF00072">
    <property type="entry name" value="Response_reg"/>
    <property type="match status" value="1"/>
</dbReference>
<proteinExistence type="predicted"/>
<dbReference type="InterPro" id="IPR011006">
    <property type="entry name" value="CheY-like_superfamily"/>
</dbReference>
<reference evidence="5" key="1">
    <citation type="submission" date="2017-01" db="EMBL/GenBank/DDBJ databases">
        <authorList>
            <person name="Varghese N."/>
            <person name="Submissions S."/>
        </authorList>
    </citation>
    <scope>NUCLEOTIDE SEQUENCE [LARGE SCALE GENOMIC DNA]</scope>
    <source>
        <strain evidence="5">ATCC 51758</strain>
    </source>
</reference>